<evidence type="ECO:0000313" key="2">
    <source>
        <dbReference type="EMBL" id="KAF9992020.1"/>
    </source>
</evidence>
<feature type="compositionally biased region" description="Basic residues" evidence="1">
    <location>
        <begin position="88"/>
        <end position="102"/>
    </location>
</feature>
<comment type="caution">
    <text evidence="2">The sequence shown here is derived from an EMBL/GenBank/DDBJ whole genome shotgun (WGS) entry which is preliminary data.</text>
</comment>
<dbReference type="Proteomes" id="UP000749646">
    <property type="component" value="Unassembled WGS sequence"/>
</dbReference>
<dbReference type="EMBL" id="JAAAHW010002400">
    <property type="protein sequence ID" value="KAF9992020.1"/>
    <property type="molecule type" value="Genomic_DNA"/>
</dbReference>
<dbReference type="OrthoDB" id="2447614at2759"/>
<evidence type="ECO:0000256" key="1">
    <source>
        <dbReference type="SAM" id="MobiDB-lite"/>
    </source>
</evidence>
<protein>
    <submittedName>
        <fullName evidence="2">Uncharacterized protein</fullName>
    </submittedName>
</protein>
<feature type="compositionally biased region" description="Polar residues" evidence="1">
    <location>
        <begin position="128"/>
        <end position="141"/>
    </location>
</feature>
<dbReference type="AlphaFoldDB" id="A0A9P6SR33"/>
<evidence type="ECO:0000313" key="3">
    <source>
        <dbReference type="Proteomes" id="UP000749646"/>
    </source>
</evidence>
<feature type="region of interest" description="Disordered" evidence="1">
    <location>
        <begin position="64"/>
        <end position="176"/>
    </location>
</feature>
<accession>A0A9P6SR33</accession>
<organism evidence="2 3">
    <name type="scientific">Modicella reniformis</name>
    <dbReference type="NCBI Taxonomy" id="1440133"/>
    <lineage>
        <taxon>Eukaryota</taxon>
        <taxon>Fungi</taxon>
        <taxon>Fungi incertae sedis</taxon>
        <taxon>Mucoromycota</taxon>
        <taxon>Mortierellomycotina</taxon>
        <taxon>Mortierellomycetes</taxon>
        <taxon>Mortierellales</taxon>
        <taxon>Mortierellaceae</taxon>
        <taxon>Modicella</taxon>
    </lineage>
</organism>
<name>A0A9P6SR33_9FUNG</name>
<feature type="region of interest" description="Disordered" evidence="1">
    <location>
        <begin position="1"/>
        <end position="33"/>
    </location>
</feature>
<proteinExistence type="predicted"/>
<reference evidence="2" key="1">
    <citation type="journal article" date="2020" name="Fungal Divers.">
        <title>Resolving the Mortierellaceae phylogeny through synthesis of multi-gene phylogenetics and phylogenomics.</title>
        <authorList>
            <person name="Vandepol N."/>
            <person name="Liber J."/>
            <person name="Desiro A."/>
            <person name="Na H."/>
            <person name="Kennedy M."/>
            <person name="Barry K."/>
            <person name="Grigoriev I.V."/>
            <person name="Miller A.N."/>
            <person name="O'Donnell K."/>
            <person name="Stajich J.E."/>
            <person name="Bonito G."/>
        </authorList>
    </citation>
    <scope>NUCLEOTIDE SEQUENCE</scope>
    <source>
        <strain evidence="2">MES-2147</strain>
    </source>
</reference>
<sequence>MYTSTYEDAYASSGRRSPSSSSPPPLSSPTPVYWTTKVEFVRKDRHYDEIQYGFMNGSQVTKATTTHSFPPAQRNQKHHSLSDGPMHHGTHPYHGSTRHHSSTLKSSPSDPPRSYNKAPSTIDRIKSNLKNPNQSSPTLSHQHYHQHEYNSPPSPQMHSNMMRYEDGPVQQHLPVPTPKAYLSQSFQMKRSLERLQRLDSGKVEDRTI</sequence>
<gene>
    <name evidence="2" type="ORF">BGZ65_012798</name>
</gene>
<keyword evidence="3" id="KW-1185">Reference proteome</keyword>
<feature type="non-terminal residue" evidence="2">
    <location>
        <position position="208"/>
    </location>
</feature>